<protein>
    <submittedName>
        <fullName evidence="1">Uncharacterized protein</fullName>
    </submittedName>
</protein>
<dbReference type="AlphaFoldDB" id="A0A8T0ILE6"/>
<reference evidence="1" key="1">
    <citation type="submission" date="2020-06" db="EMBL/GenBank/DDBJ databases">
        <title>WGS assembly of Ceratodon purpureus strain R40.</title>
        <authorList>
            <person name="Carey S.B."/>
            <person name="Jenkins J."/>
            <person name="Shu S."/>
            <person name="Lovell J.T."/>
            <person name="Sreedasyam A."/>
            <person name="Maumus F."/>
            <person name="Tiley G.P."/>
            <person name="Fernandez-Pozo N."/>
            <person name="Barry K."/>
            <person name="Chen C."/>
            <person name="Wang M."/>
            <person name="Lipzen A."/>
            <person name="Daum C."/>
            <person name="Saski C.A."/>
            <person name="Payton A.C."/>
            <person name="Mcbreen J.C."/>
            <person name="Conrad R.E."/>
            <person name="Kollar L.M."/>
            <person name="Olsson S."/>
            <person name="Huttunen S."/>
            <person name="Landis J.B."/>
            <person name="Wickett N.J."/>
            <person name="Johnson M.G."/>
            <person name="Rensing S.A."/>
            <person name="Grimwood J."/>
            <person name="Schmutz J."/>
            <person name="Mcdaniel S.F."/>
        </authorList>
    </citation>
    <scope>NUCLEOTIDE SEQUENCE</scope>
    <source>
        <strain evidence="1">R40</strain>
    </source>
</reference>
<dbReference type="Proteomes" id="UP000822688">
    <property type="component" value="Chromosome 3"/>
</dbReference>
<proteinExistence type="predicted"/>
<accession>A0A8T0ILE6</accession>
<keyword evidence="2" id="KW-1185">Reference proteome</keyword>
<gene>
    <name evidence="1" type="ORF">KC19_3G157300</name>
</gene>
<evidence type="ECO:0000313" key="1">
    <source>
        <dbReference type="EMBL" id="KAG0583711.1"/>
    </source>
</evidence>
<dbReference type="EMBL" id="CM026423">
    <property type="protein sequence ID" value="KAG0583711.1"/>
    <property type="molecule type" value="Genomic_DNA"/>
</dbReference>
<organism evidence="1 2">
    <name type="scientific">Ceratodon purpureus</name>
    <name type="common">Fire moss</name>
    <name type="synonym">Dicranum purpureum</name>
    <dbReference type="NCBI Taxonomy" id="3225"/>
    <lineage>
        <taxon>Eukaryota</taxon>
        <taxon>Viridiplantae</taxon>
        <taxon>Streptophyta</taxon>
        <taxon>Embryophyta</taxon>
        <taxon>Bryophyta</taxon>
        <taxon>Bryophytina</taxon>
        <taxon>Bryopsida</taxon>
        <taxon>Dicranidae</taxon>
        <taxon>Pseudoditrichales</taxon>
        <taxon>Ditrichaceae</taxon>
        <taxon>Ceratodon</taxon>
    </lineage>
</organism>
<evidence type="ECO:0000313" key="2">
    <source>
        <dbReference type="Proteomes" id="UP000822688"/>
    </source>
</evidence>
<sequence>MSSTLWSSVYQGISNFLSGGPNSQSSVILPSNLPWPGCFRVEFIRRRNTRAEQRRVYDFYFGDPNRTVGPLELFLRLVACPEWIQGELELRGPHFDDLISESFVFLPSGSYLSRISNRWAGLFERALSLSHNFV</sequence>
<comment type="caution">
    <text evidence="1">The sequence shown here is derived from an EMBL/GenBank/DDBJ whole genome shotgun (WGS) entry which is preliminary data.</text>
</comment>
<name>A0A8T0ILE6_CERPU</name>